<accession>N1TVH8</accession>
<dbReference type="EMBL" id="AHMI02000309">
    <property type="protein sequence ID" value="EMY12283.1"/>
    <property type="molecule type" value="Genomic_DNA"/>
</dbReference>
<dbReference type="AlphaFoldDB" id="N1TVH8"/>
<evidence type="ECO:0000313" key="1">
    <source>
        <dbReference type="EMBL" id="EMY12283.1"/>
    </source>
</evidence>
<reference evidence="1 2" key="1">
    <citation type="submission" date="2013-02" db="EMBL/GenBank/DDBJ databases">
        <authorList>
            <person name="Harkins D.M."/>
            <person name="Durkin A.S."/>
            <person name="Brinkac L.M."/>
            <person name="Haft D.H."/>
            <person name="Selengut J.D."/>
            <person name="Sanka R."/>
            <person name="DePew J."/>
            <person name="Purushe J."/>
            <person name="Haake D.A."/>
            <person name="Matsunaga J."/>
            <person name="Vinetz J.M."/>
            <person name="Sutton G.G."/>
            <person name="Nierman W.C."/>
            <person name="Fouts D.E."/>
        </authorList>
    </citation>
    <scope>NUCLEOTIDE SEQUENCE [LARGE SCALE GENOMIC DNA]</scope>
    <source>
        <strain evidence="1 2">Ecochallenge</strain>
    </source>
</reference>
<sequence length="58" mass="6830">MPENPYLLLPLNPDRSKLNLWCKAIPVRRIPEVCHLFPEVSYKDLLPIFLDFLPGRIQ</sequence>
<organism evidence="1 2">
    <name type="scientific">Leptospira weilii str. Ecochallenge</name>
    <dbReference type="NCBI Taxonomy" id="1049986"/>
    <lineage>
        <taxon>Bacteria</taxon>
        <taxon>Pseudomonadati</taxon>
        <taxon>Spirochaetota</taxon>
        <taxon>Spirochaetia</taxon>
        <taxon>Leptospirales</taxon>
        <taxon>Leptospiraceae</taxon>
        <taxon>Leptospira</taxon>
    </lineage>
</organism>
<comment type="caution">
    <text evidence="1">The sequence shown here is derived from an EMBL/GenBank/DDBJ whole genome shotgun (WGS) entry which is preliminary data.</text>
</comment>
<protein>
    <submittedName>
        <fullName evidence="1">Uncharacterized protein</fullName>
    </submittedName>
</protein>
<evidence type="ECO:0000313" key="2">
    <source>
        <dbReference type="Proteomes" id="UP000012249"/>
    </source>
</evidence>
<gene>
    <name evidence="1" type="ORF">LEP1GSC043_3707</name>
</gene>
<proteinExistence type="predicted"/>
<dbReference type="Proteomes" id="UP000012249">
    <property type="component" value="Unassembled WGS sequence"/>
</dbReference>
<name>N1TVH8_9LEPT</name>